<dbReference type="EC" id="3.4.-.-" evidence="1"/>
<reference evidence="3 4" key="1">
    <citation type="submission" date="2015-06" db="EMBL/GenBank/DDBJ databases">
        <title>Prevotella sp. 109, sp. nov., a novel member of the family Prevotellaceae isolated from human faeces.</title>
        <authorList>
            <person name="Shkoporov A.N."/>
            <person name="Chaplin A.V."/>
            <person name="Kafarskaia L.I."/>
            <person name="Efimov B.A."/>
        </authorList>
    </citation>
    <scope>NUCLEOTIDE SEQUENCE [LARGE SCALE GENOMIC DNA]</scope>
    <source>
        <strain evidence="3 4">109</strain>
    </source>
</reference>
<dbReference type="Gene3D" id="3.60.60.10">
    <property type="entry name" value="Penicillin V Acylase, Chain A"/>
    <property type="match status" value="1"/>
</dbReference>
<dbReference type="OrthoDB" id="1109933at2"/>
<feature type="chain" id="PRO_5034814952" description="Dipeptidase" evidence="2">
    <location>
        <begin position="20"/>
        <end position="546"/>
    </location>
</feature>
<evidence type="ECO:0000256" key="1">
    <source>
        <dbReference type="RuleBase" id="RU364089"/>
    </source>
</evidence>
<dbReference type="Proteomes" id="UP000036951">
    <property type="component" value="Unassembled WGS sequence"/>
</dbReference>
<dbReference type="Pfam" id="PF03577">
    <property type="entry name" value="Peptidase_C69"/>
    <property type="match status" value="2"/>
</dbReference>
<dbReference type="GO" id="GO:0016805">
    <property type="term" value="F:dipeptidase activity"/>
    <property type="evidence" value="ECO:0007669"/>
    <property type="project" value="UniProtKB-KW"/>
</dbReference>
<keyword evidence="1" id="KW-0224">Dipeptidase</keyword>
<keyword evidence="1" id="KW-0378">Hydrolase</keyword>
<dbReference type="PANTHER" id="PTHR12994:SF17">
    <property type="entry name" value="LD30995P"/>
    <property type="match status" value="1"/>
</dbReference>
<evidence type="ECO:0000256" key="2">
    <source>
        <dbReference type="SAM" id="SignalP"/>
    </source>
</evidence>
<dbReference type="PANTHER" id="PTHR12994">
    <property type="entry name" value="SECERNIN"/>
    <property type="match status" value="1"/>
</dbReference>
<dbReference type="RefSeq" id="WP_053398336.1">
    <property type="nucleotide sequence ID" value="NZ_DAWBWQ010000108.1"/>
</dbReference>
<feature type="signal peptide" evidence="2">
    <location>
        <begin position="1"/>
        <end position="19"/>
    </location>
</feature>
<accession>A0A8E1UQH7</accession>
<comment type="similarity">
    <text evidence="1">Belongs to the peptidase C69 family.</text>
</comment>
<keyword evidence="1" id="KW-0645">Protease</keyword>
<dbReference type="EMBL" id="LFQU01000012">
    <property type="protein sequence ID" value="KOO68511.1"/>
    <property type="molecule type" value="Genomic_DNA"/>
</dbReference>
<organism evidence="3 4">
    <name type="scientific">Xylanibacter rarus</name>
    <dbReference type="NCBI Taxonomy" id="1676614"/>
    <lineage>
        <taxon>Bacteria</taxon>
        <taxon>Pseudomonadati</taxon>
        <taxon>Bacteroidota</taxon>
        <taxon>Bacteroidia</taxon>
        <taxon>Bacteroidales</taxon>
        <taxon>Prevotellaceae</taxon>
        <taxon>Xylanibacter</taxon>
    </lineage>
</organism>
<dbReference type="AlphaFoldDB" id="A0A8E1UQH7"/>
<sequence>MKRIVLVVFLLVSYFSSWACTNFIVGKKASADGSVICSYNADDYGLFIGLCHYPAGKHEKGSVRKIYDWDTNVYHGQIPEAEVTYNVIGNINEYQVSIGETTFGGREELVDTTGILDYGSLIYIALQRSKTAREAIKVMTTLTDKYGYCSGGETFTICDPNEAWIMEMIGKGPGRKGTVWVAVRIPDDAICAHANQSRIRTFNQKDKKNVMFSKDCITFAREKGWFSGKDADFSFCEAYAYPDFSGRRFCEARVWSFFNHFSTDMERYLPYAEGKVKDAEPMPLWIKPNRKVSVQDIQECMRDHYEGTPFSLDKDPGQGVWNMPYRPTPLTYKVDGKEYFNERPTSTQQTAFSYVAQLRSWLPRQIGGVLWFGNDDGNMVAYTPIYCGNTSQPECYNTKGADAVTFSMKNAFWVCNWVSNMVYPRYSLMFGSLKSVRDSLETSYFSAQAEIERKAMVLYDENPSLAIDFLTDYSIDKAQQMIDRWRQLGTYLIVKYNDMAIKPDEDGRFIRTETGLGATVERPGFPENVAREIVKSSGDRYAVPEE</sequence>
<dbReference type="GO" id="GO:0006508">
    <property type="term" value="P:proteolysis"/>
    <property type="evidence" value="ECO:0007669"/>
    <property type="project" value="UniProtKB-KW"/>
</dbReference>
<keyword evidence="2" id="KW-0732">Signal</keyword>
<dbReference type="InterPro" id="IPR005322">
    <property type="entry name" value="Peptidase_C69"/>
</dbReference>
<dbReference type="GO" id="GO:0070004">
    <property type="term" value="F:cysteine-type exopeptidase activity"/>
    <property type="evidence" value="ECO:0007669"/>
    <property type="project" value="InterPro"/>
</dbReference>
<keyword evidence="4" id="KW-1185">Reference proteome</keyword>
<protein>
    <recommendedName>
        <fullName evidence="1">Dipeptidase</fullName>
        <ecNumber evidence="1">3.4.-.-</ecNumber>
    </recommendedName>
</protein>
<comment type="caution">
    <text evidence="3">The sequence shown here is derived from an EMBL/GenBank/DDBJ whole genome shotgun (WGS) entry which is preliminary data.</text>
</comment>
<proteinExistence type="inferred from homology"/>
<evidence type="ECO:0000313" key="3">
    <source>
        <dbReference type="EMBL" id="KOO68511.1"/>
    </source>
</evidence>
<gene>
    <name evidence="3" type="ORF">ACU52_07475</name>
</gene>
<evidence type="ECO:0000313" key="4">
    <source>
        <dbReference type="Proteomes" id="UP000036951"/>
    </source>
</evidence>
<comment type="catalytic activity">
    <reaction evidence="1">
        <text>an L-aminoacyl-L-amino acid + H2O = 2 an L-alpha-amino acid</text>
        <dbReference type="Rhea" id="RHEA:48940"/>
        <dbReference type="ChEBI" id="CHEBI:15377"/>
        <dbReference type="ChEBI" id="CHEBI:59869"/>
        <dbReference type="ChEBI" id="CHEBI:77460"/>
    </reaction>
</comment>
<name>A0A8E1UQH7_9BACT</name>